<evidence type="ECO:0000259" key="4">
    <source>
        <dbReference type="Pfam" id="PF16729"/>
    </source>
</evidence>
<protein>
    <submittedName>
        <fullName evidence="5">DUF5067 domain-containing protein</fullName>
    </submittedName>
</protein>
<dbReference type="InterPro" id="IPR029050">
    <property type="entry name" value="Immunoprotect_excell_Ig-like"/>
</dbReference>
<gene>
    <name evidence="5" type="ORF">K3T81_07440</name>
</gene>
<sequence length="196" mass="21686">MKKYLFTLIVGLILILAACGDSDQSEDSTAEASDGNSNESTESNSNKEEETEEESKEDTDVYFKDNEAKINDLKINITETKVIPVGEPGNEYGEKPVFAIWYETTNLTEKELDPTTAWMAVFTAIQDNDPNAVNELEVGMLPDEAHQDSQLETIKKDGTVENSVSYELDDLETPVTLVATQGIMGDEIGSQDYEIK</sequence>
<proteinExistence type="predicted"/>
<name>A0AAW5B4R0_9BACI</name>
<reference evidence="5 6" key="1">
    <citation type="journal article" date="2022" name="Evol. Bioinform. Online">
        <title>Draft Genome Sequence of Oceanobacillus jordanicus Strain GSFE11, a Halotolerant Plant Growth-Promoting Bacterial Endophyte Isolated From the Jordan Valley.</title>
        <authorList>
            <person name="Alhindi T."/>
            <person name="Albdaiwi R."/>
        </authorList>
    </citation>
    <scope>NUCLEOTIDE SEQUENCE [LARGE SCALE GENOMIC DNA]</scope>
    <source>
        <strain evidence="5 6">GSFE11</strain>
    </source>
</reference>
<evidence type="ECO:0000313" key="5">
    <source>
        <dbReference type="EMBL" id="MCG3418978.1"/>
    </source>
</evidence>
<evidence type="ECO:0000256" key="3">
    <source>
        <dbReference type="SAM" id="SignalP"/>
    </source>
</evidence>
<organism evidence="5 6">
    <name type="scientific">Oceanobacillus jordanicus</name>
    <dbReference type="NCBI Taxonomy" id="2867266"/>
    <lineage>
        <taxon>Bacteria</taxon>
        <taxon>Bacillati</taxon>
        <taxon>Bacillota</taxon>
        <taxon>Bacilli</taxon>
        <taxon>Bacillales</taxon>
        <taxon>Bacillaceae</taxon>
        <taxon>Oceanobacillus</taxon>
    </lineage>
</organism>
<feature type="domain" description="DUF5067" evidence="4">
    <location>
        <begin position="49"/>
        <end position="179"/>
    </location>
</feature>
<evidence type="ECO:0000313" key="6">
    <source>
        <dbReference type="Proteomes" id="UP001199631"/>
    </source>
</evidence>
<dbReference type="PROSITE" id="PS51257">
    <property type="entry name" value="PROKAR_LIPOPROTEIN"/>
    <property type="match status" value="1"/>
</dbReference>
<dbReference type="AlphaFoldDB" id="A0AAW5B4R0"/>
<dbReference type="Pfam" id="PF16729">
    <property type="entry name" value="DUF5067"/>
    <property type="match status" value="1"/>
</dbReference>
<dbReference type="Proteomes" id="UP001199631">
    <property type="component" value="Unassembled WGS sequence"/>
</dbReference>
<evidence type="ECO:0000256" key="2">
    <source>
        <dbReference type="SAM" id="MobiDB-lite"/>
    </source>
</evidence>
<evidence type="ECO:0000256" key="1">
    <source>
        <dbReference type="ARBA" id="ARBA00022729"/>
    </source>
</evidence>
<dbReference type="EMBL" id="JAIFZM010000005">
    <property type="protein sequence ID" value="MCG3418978.1"/>
    <property type="molecule type" value="Genomic_DNA"/>
</dbReference>
<keyword evidence="1 3" id="KW-0732">Signal</keyword>
<dbReference type="InterPro" id="IPR031989">
    <property type="entry name" value="DUF5067"/>
</dbReference>
<dbReference type="RefSeq" id="WP_238019140.1">
    <property type="nucleotide sequence ID" value="NZ_JAIFZM010000005.1"/>
</dbReference>
<feature type="region of interest" description="Disordered" evidence="2">
    <location>
        <begin position="23"/>
        <end position="62"/>
    </location>
</feature>
<comment type="caution">
    <text evidence="5">The sequence shown here is derived from an EMBL/GenBank/DDBJ whole genome shotgun (WGS) entry which is preliminary data.</text>
</comment>
<accession>A0AAW5B4R0</accession>
<keyword evidence="6" id="KW-1185">Reference proteome</keyword>
<feature type="signal peptide" evidence="3">
    <location>
        <begin position="1"/>
        <end position="20"/>
    </location>
</feature>
<feature type="chain" id="PRO_5043498700" evidence="3">
    <location>
        <begin position="21"/>
        <end position="196"/>
    </location>
</feature>
<dbReference type="Gene3D" id="2.60.40.1240">
    <property type="match status" value="1"/>
</dbReference>